<dbReference type="STRING" id="1908266.BKK55_00165"/>
<accession>A0A1V3JSF3</accession>
<dbReference type="EMBL" id="MLHO01000002">
    <property type="protein sequence ID" value="OOF59567.1"/>
    <property type="molecule type" value="Genomic_DNA"/>
</dbReference>
<feature type="domain" description="Novel toxin 16" evidence="1">
    <location>
        <begin position="92"/>
        <end position="171"/>
    </location>
</feature>
<protein>
    <recommendedName>
        <fullName evidence="1">Novel toxin 16 domain-containing protein</fullName>
    </recommendedName>
</protein>
<evidence type="ECO:0000259" key="1">
    <source>
        <dbReference type="Pfam" id="PF15523"/>
    </source>
</evidence>
<name>A0A1V3JSF3_9PAST</name>
<dbReference type="AlphaFoldDB" id="A0A1V3JSF3"/>
<evidence type="ECO:0000313" key="3">
    <source>
        <dbReference type="Proteomes" id="UP000188541"/>
    </source>
</evidence>
<comment type="caution">
    <text evidence="2">The sequence shown here is derived from an EMBL/GenBank/DDBJ whole genome shotgun (WGS) entry which is preliminary data.</text>
</comment>
<sequence length="175" mass="19583">MTGQFTTQDPIGLSGGNNLYRFEGTVQNQIDPIGLFVQAIVFAPELIALGKAALVTLGIFGVGVVAEEAMKNREQTSSETKAENTSKCNKPKCPDDVYKQLTEKVEKAKVYSSSLKKCLDSMSNDELQLRINAANMELDARMERENRCWDGGDAGHKEQMNDIQNRIKRCRRYMK</sequence>
<proteinExistence type="predicted"/>
<keyword evidence="3" id="KW-1185">Reference proteome</keyword>
<dbReference type="Pfam" id="PF15523">
    <property type="entry name" value="Ntox16"/>
    <property type="match status" value="1"/>
</dbReference>
<gene>
    <name evidence="2" type="ORF">BKK55_00165</name>
</gene>
<dbReference type="InterPro" id="IPR029118">
    <property type="entry name" value="Ntox16"/>
</dbReference>
<evidence type="ECO:0000313" key="2">
    <source>
        <dbReference type="EMBL" id="OOF59567.1"/>
    </source>
</evidence>
<reference evidence="2 3" key="1">
    <citation type="submission" date="2016-10" db="EMBL/GenBank/DDBJ databases">
        <title>Rodentibacter gen. nov. and new species.</title>
        <authorList>
            <person name="Christensen H."/>
        </authorList>
    </citation>
    <scope>NUCLEOTIDE SEQUENCE [LARGE SCALE GENOMIC DNA]</scope>
    <source>
        <strain evidence="2 3">1996246016</strain>
    </source>
</reference>
<organism evidence="2 3">
    <name type="scientific">Rodentibacter genomosp. 2</name>
    <dbReference type="NCBI Taxonomy" id="1908266"/>
    <lineage>
        <taxon>Bacteria</taxon>
        <taxon>Pseudomonadati</taxon>
        <taxon>Pseudomonadota</taxon>
        <taxon>Gammaproteobacteria</taxon>
        <taxon>Pasteurellales</taxon>
        <taxon>Pasteurellaceae</taxon>
        <taxon>Rodentibacter</taxon>
    </lineage>
</organism>
<dbReference type="Proteomes" id="UP000188541">
    <property type="component" value="Unassembled WGS sequence"/>
</dbReference>